<organism evidence="11 12">
    <name type="scientific">Novosphingobium resinovorum</name>
    <dbReference type="NCBI Taxonomy" id="158500"/>
    <lineage>
        <taxon>Bacteria</taxon>
        <taxon>Pseudomonadati</taxon>
        <taxon>Pseudomonadota</taxon>
        <taxon>Alphaproteobacteria</taxon>
        <taxon>Sphingomonadales</taxon>
        <taxon>Sphingomonadaceae</taxon>
        <taxon>Novosphingobium</taxon>
    </lineage>
</organism>
<dbReference type="InterPro" id="IPR002694">
    <property type="entry name" value="Znf_CHC2"/>
</dbReference>
<dbReference type="GO" id="GO:1990077">
    <property type="term" value="C:primosome complex"/>
    <property type="evidence" value="ECO:0007669"/>
    <property type="project" value="UniProtKB-KW"/>
</dbReference>
<sequence length="314" mass="33597">MIDFNPAPRGRFDTDALRRNHSVVDQAKAAGIKLERAGDELKACCPFHNDRSPSMTIYRGGSRWYCFGCGKGGDVVDFLRELHKVDFKTAAAMLAERNAPAVALAPIDHTPSKAKEERIEDARAIWRNAVPALGTPAETYLRSRGLDLAIPETIRFARLSYGNHGPLHPCLVAVITGPDNRLAGVQRTYLADGGLGKANVRKPKLSLGRISGGAIRLAPAAYDLMVCEGLEDGLTLQQQHGIAVWVAAGAGNMPKMRFPSIVGRIAVGGDADDAGRTSADTAVSAFRSLGIISRSFFPTSGKDFNAELMGRASA</sequence>
<keyword evidence="7" id="KW-0863">Zinc-finger</keyword>
<keyword evidence="8" id="KW-0862">Zinc</keyword>
<evidence type="ECO:0000256" key="3">
    <source>
        <dbReference type="ARBA" id="ARBA00022679"/>
    </source>
</evidence>
<dbReference type="Proteomes" id="UP000024329">
    <property type="component" value="Unassembled WGS sequence"/>
</dbReference>
<feature type="domain" description="Zinc finger CHC2-type" evidence="10">
    <location>
        <begin position="41"/>
        <end position="95"/>
    </location>
</feature>
<keyword evidence="2" id="KW-0639">Primosome</keyword>
<dbReference type="CDD" id="cd01029">
    <property type="entry name" value="TOPRIM_primases"/>
    <property type="match status" value="1"/>
</dbReference>
<dbReference type="InterPro" id="IPR055570">
    <property type="entry name" value="DUF7146"/>
</dbReference>
<name>A0A031JRC8_9SPHN</name>
<dbReference type="InterPro" id="IPR050219">
    <property type="entry name" value="DnaG_primase"/>
</dbReference>
<dbReference type="GO" id="GO:0003677">
    <property type="term" value="F:DNA binding"/>
    <property type="evidence" value="ECO:0007669"/>
    <property type="project" value="InterPro"/>
</dbReference>
<dbReference type="Pfam" id="PF01807">
    <property type="entry name" value="Zn_ribbon_DnaG"/>
    <property type="match status" value="1"/>
</dbReference>
<dbReference type="Pfam" id="PF23639">
    <property type="entry name" value="DUF7146"/>
    <property type="match status" value="1"/>
</dbReference>
<comment type="caution">
    <text evidence="11">The sequence shown here is derived from an EMBL/GenBank/DDBJ whole genome shotgun (WGS) entry which is preliminary data.</text>
</comment>
<accession>A0A031JRC8</accession>
<evidence type="ECO:0000256" key="2">
    <source>
        <dbReference type="ARBA" id="ARBA00022515"/>
    </source>
</evidence>
<reference evidence="11 12" key="1">
    <citation type="submission" date="2014-03" db="EMBL/GenBank/DDBJ databases">
        <title>Whole genome sequence of Novosphingobium resinovorum KF1.</title>
        <authorList>
            <person name="Gan H.M."/>
            <person name="Gan H.Y."/>
            <person name="Chew T.H."/>
            <person name="Savka M.A."/>
        </authorList>
    </citation>
    <scope>NUCLEOTIDE SEQUENCE [LARGE SCALE GENOMIC DNA]</scope>
    <source>
        <strain evidence="11 12">KF1</strain>
    </source>
</reference>
<dbReference type="SUPFAM" id="SSF57783">
    <property type="entry name" value="Zinc beta-ribbon"/>
    <property type="match status" value="1"/>
</dbReference>
<dbReference type="Pfam" id="PF13362">
    <property type="entry name" value="Toprim_3"/>
    <property type="match status" value="1"/>
</dbReference>
<dbReference type="InterPro" id="IPR006171">
    <property type="entry name" value="TOPRIM_dom"/>
</dbReference>
<evidence type="ECO:0000313" key="11">
    <source>
        <dbReference type="EMBL" id="EZP79510.1"/>
    </source>
</evidence>
<evidence type="ECO:0000256" key="6">
    <source>
        <dbReference type="ARBA" id="ARBA00022723"/>
    </source>
</evidence>
<dbReference type="PATRIC" id="fig|158500.4.peg.4019"/>
<evidence type="ECO:0000313" key="12">
    <source>
        <dbReference type="Proteomes" id="UP000024329"/>
    </source>
</evidence>
<evidence type="ECO:0000256" key="1">
    <source>
        <dbReference type="ARBA" id="ARBA00022478"/>
    </source>
</evidence>
<keyword evidence="4" id="KW-0548">Nucleotidyltransferase</keyword>
<dbReference type="GO" id="GO:0005737">
    <property type="term" value="C:cytoplasm"/>
    <property type="evidence" value="ECO:0007669"/>
    <property type="project" value="TreeGrafter"/>
</dbReference>
<keyword evidence="3" id="KW-0808">Transferase</keyword>
<evidence type="ECO:0000256" key="8">
    <source>
        <dbReference type="ARBA" id="ARBA00022833"/>
    </source>
</evidence>
<evidence type="ECO:0000256" key="5">
    <source>
        <dbReference type="ARBA" id="ARBA00022705"/>
    </source>
</evidence>
<dbReference type="PANTHER" id="PTHR30313:SF2">
    <property type="entry name" value="DNA PRIMASE"/>
    <property type="match status" value="1"/>
</dbReference>
<keyword evidence="1" id="KW-0240">DNA-directed RNA polymerase</keyword>
<dbReference type="InterPro" id="IPR034154">
    <property type="entry name" value="TOPRIM_DnaG/twinkle"/>
</dbReference>
<dbReference type="eggNOG" id="COG0358">
    <property type="taxonomic scope" value="Bacteria"/>
</dbReference>
<keyword evidence="9" id="KW-0804">Transcription</keyword>
<dbReference type="GO" id="GO:0008270">
    <property type="term" value="F:zinc ion binding"/>
    <property type="evidence" value="ECO:0007669"/>
    <property type="project" value="UniProtKB-KW"/>
</dbReference>
<evidence type="ECO:0000256" key="7">
    <source>
        <dbReference type="ARBA" id="ARBA00022771"/>
    </source>
</evidence>
<protein>
    <submittedName>
        <fullName evidence="11">DNA primase</fullName>
    </submittedName>
</protein>
<dbReference type="EMBL" id="JFYZ01000024">
    <property type="protein sequence ID" value="EZP79510.1"/>
    <property type="molecule type" value="Genomic_DNA"/>
</dbReference>
<dbReference type="GO" id="GO:0006269">
    <property type="term" value="P:DNA replication, synthesis of primer"/>
    <property type="evidence" value="ECO:0007669"/>
    <property type="project" value="UniProtKB-KW"/>
</dbReference>
<proteinExistence type="predicted"/>
<keyword evidence="6" id="KW-0479">Metal-binding</keyword>
<dbReference type="SMART" id="SM00400">
    <property type="entry name" value="ZnF_CHCC"/>
    <property type="match status" value="1"/>
</dbReference>
<evidence type="ECO:0000256" key="9">
    <source>
        <dbReference type="ARBA" id="ARBA00023163"/>
    </source>
</evidence>
<dbReference type="GO" id="GO:0000428">
    <property type="term" value="C:DNA-directed RNA polymerase complex"/>
    <property type="evidence" value="ECO:0007669"/>
    <property type="project" value="UniProtKB-KW"/>
</dbReference>
<dbReference type="AlphaFoldDB" id="A0A031JRC8"/>
<dbReference type="InterPro" id="IPR036977">
    <property type="entry name" value="DNA_primase_Znf_CHC2"/>
</dbReference>
<dbReference type="Gene3D" id="3.40.1360.10">
    <property type="match status" value="1"/>
</dbReference>
<evidence type="ECO:0000256" key="4">
    <source>
        <dbReference type="ARBA" id="ARBA00022695"/>
    </source>
</evidence>
<dbReference type="GO" id="GO:0003899">
    <property type="term" value="F:DNA-directed RNA polymerase activity"/>
    <property type="evidence" value="ECO:0007669"/>
    <property type="project" value="InterPro"/>
</dbReference>
<keyword evidence="5" id="KW-0235">DNA replication</keyword>
<dbReference type="PANTHER" id="PTHR30313">
    <property type="entry name" value="DNA PRIMASE"/>
    <property type="match status" value="1"/>
</dbReference>
<dbReference type="RefSeq" id="WP_051587018.1">
    <property type="nucleotide sequence ID" value="NZ_JFYZ01000024.1"/>
</dbReference>
<dbReference type="Gene3D" id="3.90.580.10">
    <property type="entry name" value="Zinc finger, CHC2-type domain"/>
    <property type="match status" value="1"/>
</dbReference>
<gene>
    <name evidence="11" type="ORF">BV97_03947</name>
</gene>
<evidence type="ECO:0000259" key="10">
    <source>
        <dbReference type="SMART" id="SM00400"/>
    </source>
</evidence>